<protein>
    <submittedName>
        <fullName evidence="3">Apolipoprotein D</fullName>
    </submittedName>
</protein>
<sequence length="271" mass="29517">MKPVAVLAVLGLILGVCHAHTYHLGECPTMEPQSEFNMKQFLGLWYVIQKTSTSSKCLIYNITQSPDEPSVYRIEQTNPIPGVGKPYHYTGELTVPIPSVPAKMTAKFPLSVAGSADYTVFLTDYTTYAGIFTCQKLPLSNRHSATILSRTKSLDKIYVEKLRSRLSNAGVNPFDMSLVSHDDCAIANDPNAGIYIHPETFSTHNIGQAVKKVGSSIGDGVESLADGAKNLFNKIKGSGEEKDREELDIRVLGGGGAGKKQPIEQDSEWLP</sequence>
<dbReference type="GO" id="GO:0005737">
    <property type="term" value="C:cytoplasm"/>
    <property type="evidence" value="ECO:0007669"/>
    <property type="project" value="TreeGrafter"/>
</dbReference>
<proteinExistence type="predicted"/>
<feature type="compositionally biased region" description="Basic and acidic residues" evidence="1">
    <location>
        <begin position="237"/>
        <end position="249"/>
    </location>
</feature>
<keyword evidence="3" id="KW-0449">Lipoprotein</keyword>
<evidence type="ECO:0000256" key="1">
    <source>
        <dbReference type="SAM" id="MobiDB-lite"/>
    </source>
</evidence>
<dbReference type="PANTHER" id="PTHR10612">
    <property type="entry name" value="APOLIPOPROTEIN D"/>
    <property type="match status" value="1"/>
</dbReference>
<keyword evidence="2" id="KW-0732">Signal</keyword>
<feature type="signal peptide" evidence="2">
    <location>
        <begin position="1"/>
        <end position="19"/>
    </location>
</feature>
<feature type="chain" id="PRO_5036262557" evidence="2">
    <location>
        <begin position="20"/>
        <end position="271"/>
    </location>
</feature>
<feature type="region of interest" description="Disordered" evidence="1">
    <location>
        <begin position="236"/>
        <end position="271"/>
    </location>
</feature>
<dbReference type="GO" id="GO:0000302">
    <property type="term" value="P:response to reactive oxygen species"/>
    <property type="evidence" value="ECO:0007669"/>
    <property type="project" value="TreeGrafter"/>
</dbReference>
<evidence type="ECO:0000256" key="2">
    <source>
        <dbReference type="SAM" id="SignalP"/>
    </source>
</evidence>
<dbReference type="InterPro" id="IPR012674">
    <property type="entry name" value="Calycin"/>
</dbReference>
<dbReference type="GO" id="GO:0006629">
    <property type="term" value="P:lipid metabolic process"/>
    <property type="evidence" value="ECO:0007669"/>
    <property type="project" value="TreeGrafter"/>
</dbReference>
<organism evidence="3">
    <name type="scientific">Cacopsylla melanoneura</name>
    <dbReference type="NCBI Taxonomy" id="428564"/>
    <lineage>
        <taxon>Eukaryota</taxon>
        <taxon>Metazoa</taxon>
        <taxon>Ecdysozoa</taxon>
        <taxon>Arthropoda</taxon>
        <taxon>Hexapoda</taxon>
        <taxon>Insecta</taxon>
        <taxon>Pterygota</taxon>
        <taxon>Neoptera</taxon>
        <taxon>Paraneoptera</taxon>
        <taxon>Hemiptera</taxon>
        <taxon>Sternorrhyncha</taxon>
        <taxon>Psylloidea</taxon>
        <taxon>Psyllidae</taxon>
        <taxon>Psyllinae</taxon>
        <taxon>Cacopsylla</taxon>
    </lineage>
</organism>
<dbReference type="AlphaFoldDB" id="A0A8D8XGU8"/>
<evidence type="ECO:0000313" key="3">
    <source>
        <dbReference type="EMBL" id="CAG6694100.1"/>
    </source>
</evidence>
<dbReference type="PANTHER" id="PTHR10612:SF49">
    <property type="entry name" value="APOLIPOPROTEIN D-LIKE PROTEIN"/>
    <property type="match status" value="1"/>
</dbReference>
<dbReference type="SUPFAM" id="SSF50814">
    <property type="entry name" value="Lipocalins"/>
    <property type="match status" value="1"/>
</dbReference>
<accession>A0A8D8XGU8</accession>
<dbReference type="EMBL" id="HBUF01316479">
    <property type="protein sequence ID" value="CAG6694100.1"/>
    <property type="molecule type" value="Transcribed_RNA"/>
</dbReference>
<dbReference type="Gene3D" id="2.40.128.20">
    <property type="match status" value="1"/>
</dbReference>
<reference evidence="3" key="1">
    <citation type="submission" date="2021-05" db="EMBL/GenBank/DDBJ databases">
        <authorList>
            <person name="Alioto T."/>
            <person name="Alioto T."/>
            <person name="Gomez Garrido J."/>
        </authorList>
    </citation>
    <scope>NUCLEOTIDE SEQUENCE</scope>
</reference>
<name>A0A8D8XGU8_9HEMI</name>
<dbReference type="EMBL" id="HBUF01316478">
    <property type="protein sequence ID" value="CAG6694097.1"/>
    <property type="molecule type" value="Transcribed_RNA"/>
</dbReference>